<comment type="caution">
    <text evidence="2">The sequence shown here is derived from an EMBL/GenBank/DDBJ whole genome shotgun (WGS) entry which is preliminary data.</text>
</comment>
<name>A0A813LHZ6_POLGL</name>
<keyword evidence="1" id="KW-0472">Membrane</keyword>
<evidence type="ECO:0000313" key="3">
    <source>
        <dbReference type="Proteomes" id="UP000626109"/>
    </source>
</evidence>
<sequence>VPELATDMEIDALELQQVSGEEFNEEKEQRFLRARFYRLSGAILVMSVVAVFVLMYGPAVSKVNNVDATQMKSTFQDAPAQMTSRRLDLVGTPPQALLLGKDMDMQAHTHRDTETPQ</sequence>
<organism evidence="2 3">
    <name type="scientific">Polarella glacialis</name>
    <name type="common">Dinoflagellate</name>
    <dbReference type="NCBI Taxonomy" id="89957"/>
    <lineage>
        <taxon>Eukaryota</taxon>
        <taxon>Sar</taxon>
        <taxon>Alveolata</taxon>
        <taxon>Dinophyceae</taxon>
        <taxon>Suessiales</taxon>
        <taxon>Suessiaceae</taxon>
        <taxon>Polarella</taxon>
    </lineage>
</organism>
<evidence type="ECO:0000256" key="1">
    <source>
        <dbReference type="SAM" id="Phobius"/>
    </source>
</evidence>
<keyword evidence="1" id="KW-1133">Transmembrane helix</keyword>
<reference evidence="2" key="1">
    <citation type="submission" date="2021-02" db="EMBL/GenBank/DDBJ databases">
        <authorList>
            <person name="Dougan E. K."/>
            <person name="Rhodes N."/>
            <person name="Thang M."/>
            <person name="Chan C."/>
        </authorList>
    </citation>
    <scope>NUCLEOTIDE SEQUENCE</scope>
</reference>
<dbReference type="EMBL" id="CAJNNW010036006">
    <property type="protein sequence ID" value="CAE8731399.1"/>
    <property type="molecule type" value="Genomic_DNA"/>
</dbReference>
<protein>
    <submittedName>
        <fullName evidence="2">Uncharacterized protein</fullName>
    </submittedName>
</protein>
<evidence type="ECO:0000313" key="2">
    <source>
        <dbReference type="EMBL" id="CAE8731399.1"/>
    </source>
</evidence>
<dbReference type="AlphaFoldDB" id="A0A813LHZ6"/>
<dbReference type="Proteomes" id="UP000626109">
    <property type="component" value="Unassembled WGS sequence"/>
</dbReference>
<keyword evidence="1" id="KW-0812">Transmembrane</keyword>
<feature type="transmembrane region" description="Helical" evidence="1">
    <location>
        <begin position="36"/>
        <end position="57"/>
    </location>
</feature>
<feature type="non-terminal residue" evidence="2">
    <location>
        <position position="117"/>
    </location>
</feature>
<accession>A0A813LHZ6</accession>
<feature type="non-terminal residue" evidence="2">
    <location>
        <position position="1"/>
    </location>
</feature>
<gene>
    <name evidence="2" type="ORF">PGLA2088_LOCUS45995</name>
</gene>
<proteinExistence type="predicted"/>